<keyword evidence="5" id="KW-0460">Magnesium</keyword>
<keyword evidence="7" id="KW-0456">Lyase</keyword>
<gene>
    <name evidence="8" type="ORF">Amon01_000511300</name>
</gene>
<dbReference type="EMBL" id="BSXU01002710">
    <property type="protein sequence ID" value="GMG39160.1"/>
    <property type="molecule type" value="Genomic_DNA"/>
</dbReference>
<comment type="caution">
    <text evidence="8">The sequence shown here is derived from an EMBL/GenBank/DDBJ whole genome shotgun (WGS) entry which is preliminary data.</text>
</comment>
<accession>A0A9W6Z1L2</accession>
<dbReference type="AlphaFoldDB" id="A0A9W6Z1L2"/>
<dbReference type="GO" id="GO:0005634">
    <property type="term" value="C:nucleus"/>
    <property type="evidence" value="ECO:0007669"/>
    <property type="project" value="TreeGrafter"/>
</dbReference>
<evidence type="ECO:0000256" key="6">
    <source>
        <dbReference type="ARBA" id="ARBA00023052"/>
    </source>
</evidence>
<evidence type="ECO:0000313" key="9">
    <source>
        <dbReference type="Proteomes" id="UP001165063"/>
    </source>
</evidence>
<evidence type="ECO:0000256" key="5">
    <source>
        <dbReference type="ARBA" id="ARBA00022842"/>
    </source>
</evidence>
<dbReference type="GO" id="GO:0004737">
    <property type="term" value="F:pyruvate decarboxylase activity"/>
    <property type="evidence" value="ECO:0007669"/>
    <property type="project" value="TreeGrafter"/>
</dbReference>
<keyword evidence="3" id="KW-0479">Metal-binding</keyword>
<comment type="similarity">
    <text evidence="2">Belongs to the TPP enzyme family.</text>
</comment>
<dbReference type="InterPro" id="IPR012110">
    <property type="entry name" value="PDC/IPDC-like"/>
</dbReference>
<dbReference type="SUPFAM" id="SSF52518">
    <property type="entry name" value="Thiamin diphosphate-binding fold (THDP-binding)"/>
    <property type="match status" value="1"/>
</dbReference>
<evidence type="ECO:0000256" key="2">
    <source>
        <dbReference type="ARBA" id="ARBA00007812"/>
    </source>
</evidence>
<organism evidence="8 9">
    <name type="scientific">Ambrosiozyma monospora</name>
    <name type="common">Yeast</name>
    <name type="synonym">Endomycopsis monosporus</name>
    <dbReference type="NCBI Taxonomy" id="43982"/>
    <lineage>
        <taxon>Eukaryota</taxon>
        <taxon>Fungi</taxon>
        <taxon>Dikarya</taxon>
        <taxon>Ascomycota</taxon>
        <taxon>Saccharomycotina</taxon>
        <taxon>Pichiomycetes</taxon>
        <taxon>Pichiales</taxon>
        <taxon>Pichiaceae</taxon>
        <taxon>Ambrosiozyma</taxon>
    </lineage>
</organism>
<sequence>MEKEYNNIQPWNFSKVLELFATNHEYENIKVSTQGELDDLLNDDEFNEDDRIRLIEVMIGEFDAPQNLIEQARISEKINE</sequence>
<dbReference type="PANTHER" id="PTHR43452">
    <property type="entry name" value="PYRUVATE DECARBOXYLASE"/>
    <property type="match status" value="1"/>
</dbReference>
<evidence type="ECO:0000313" key="8">
    <source>
        <dbReference type="EMBL" id="GMG39160.1"/>
    </source>
</evidence>
<evidence type="ECO:0000256" key="3">
    <source>
        <dbReference type="ARBA" id="ARBA00022723"/>
    </source>
</evidence>
<evidence type="ECO:0000256" key="4">
    <source>
        <dbReference type="ARBA" id="ARBA00022793"/>
    </source>
</evidence>
<name>A0A9W6Z1L2_AMBMO</name>
<comment type="cofactor">
    <cofactor evidence="1">
        <name>thiamine diphosphate</name>
        <dbReference type="ChEBI" id="CHEBI:58937"/>
    </cofactor>
</comment>
<reference evidence="8" key="1">
    <citation type="submission" date="2023-04" db="EMBL/GenBank/DDBJ databases">
        <title>Ambrosiozyma monospora NBRC 1965.</title>
        <authorList>
            <person name="Ichikawa N."/>
            <person name="Sato H."/>
            <person name="Tonouchi N."/>
        </authorList>
    </citation>
    <scope>NUCLEOTIDE SEQUENCE</scope>
    <source>
        <strain evidence="8">NBRC 1965</strain>
    </source>
</reference>
<proteinExistence type="inferred from homology"/>
<evidence type="ECO:0000256" key="1">
    <source>
        <dbReference type="ARBA" id="ARBA00001964"/>
    </source>
</evidence>
<dbReference type="GO" id="GO:0046872">
    <property type="term" value="F:metal ion binding"/>
    <property type="evidence" value="ECO:0007669"/>
    <property type="project" value="UniProtKB-KW"/>
</dbReference>
<dbReference type="OrthoDB" id="3970464at2759"/>
<dbReference type="GO" id="GO:0000949">
    <property type="term" value="P:aromatic amino acid family catabolic process to alcohol via Ehrlich pathway"/>
    <property type="evidence" value="ECO:0007669"/>
    <property type="project" value="TreeGrafter"/>
</dbReference>
<dbReference type="PANTHER" id="PTHR43452:SF30">
    <property type="entry name" value="PYRUVATE DECARBOXYLASE ISOZYME 1-RELATED"/>
    <property type="match status" value="1"/>
</dbReference>
<dbReference type="Gene3D" id="3.40.50.970">
    <property type="match status" value="1"/>
</dbReference>
<protein>
    <submittedName>
        <fullName evidence="8">Unnamed protein product</fullName>
    </submittedName>
</protein>
<dbReference type="Proteomes" id="UP001165063">
    <property type="component" value="Unassembled WGS sequence"/>
</dbReference>
<dbReference type="InterPro" id="IPR029061">
    <property type="entry name" value="THDP-binding"/>
</dbReference>
<dbReference type="GO" id="GO:0005829">
    <property type="term" value="C:cytosol"/>
    <property type="evidence" value="ECO:0007669"/>
    <property type="project" value="TreeGrafter"/>
</dbReference>
<keyword evidence="9" id="KW-1185">Reference proteome</keyword>
<keyword evidence="6" id="KW-0786">Thiamine pyrophosphate</keyword>
<evidence type="ECO:0000256" key="7">
    <source>
        <dbReference type="ARBA" id="ARBA00023239"/>
    </source>
</evidence>
<keyword evidence="4" id="KW-0210">Decarboxylase</keyword>